<accession>A1T5N7</accession>
<evidence type="ECO:0000313" key="2">
    <source>
        <dbReference type="EMBL" id="ABM12487.1"/>
    </source>
</evidence>
<dbReference type="STRING" id="350058.Mvan_1658"/>
<dbReference type="EMBL" id="CP000511">
    <property type="protein sequence ID" value="ABM12487.1"/>
    <property type="molecule type" value="Genomic_DNA"/>
</dbReference>
<feature type="region of interest" description="Disordered" evidence="1">
    <location>
        <begin position="35"/>
        <end position="70"/>
    </location>
</feature>
<organism evidence="2 3">
    <name type="scientific">Mycolicibacterium vanbaalenii (strain DSM 7251 / JCM 13017 / BCRC 16820 / KCTC 9966 / NRRL B-24157 / PYR-1)</name>
    <name type="common">Mycobacterium vanbaalenii</name>
    <dbReference type="NCBI Taxonomy" id="350058"/>
    <lineage>
        <taxon>Bacteria</taxon>
        <taxon>Bacillati</taxon>
        <taxon>Actinomycetota</taxon>
        <taxon>Actinomycetes</taxon>
        <taxon>Mycobacteriales</taxon>
        <taxon>Mycobacteriaceae</taxon>
        <taxon>Mycolicibacterium</taxon>
    </lineage>
</organism>
<keyword evidence="3" id="KW-1185">Reference proteome</keyword>
<sequence length="95" mass="10679">MTGTTLNRNAQRVWPTPLVGYDSGTMKTTRAAASLHHRRQDQECGGIKRHARQQKDRENDPHDHQDAAQRVGVLVHGPRLPRTGRQLTEARSVHG</sequence>
<gene>
    <name evidence="2" type="ordered locus">Mvan_1658</name>
</gene>
<evidence type="ECO:0000313" key="3">
    <source>
        <dbReference type="Proteomes" id="UP000009159"/>
    </source>
</evidence>
<feature type="compositionally biased region" description="Basic and acidic residues" evidence="1">
    <location>
        <begin position="53"/>
        <end position="67"/>
    </location>
</feature>
<dbReference type="HOGENOM" id="CLU_2369888_0_0_11"/>
<evidence type="ECO:0000256" key="1">
    <source>
        <dbReference type="SAM" id="MobiDB-lite"/>
    </source>
</evidence>
<name>A1T5N7_MYCVP</name>
<dbReference type="AlphaFoldDB" id="A1T5N7"/>
<dbReference type="KEGG" id="mva:Mvan_1658"/>
<reference evidence="2" key="1">
    <citation type="submission" date="2006-12" db="EMBL/GenBank/DDBJ databases">
        <title>Complete sequence of Mycobacterium vanbaalenii PYR-1.</title>
        <authorList>
            <consortium name="US DOE Joint Genome Institute"/>
            <person name="Copeland A."/>
            <person name="Lucas S."/>
            <person name="Lapidus A."/>
            <person name="Barry K."/>
            <person name="Detter J.C."/>
            <person name="Glavina del Rio T."/>
            <person name="Hammon N."/>
            <person name="Israni S."/>
            <person name="Dalin E."/>
            <person name="Tice H."/>
            <person name="Pitluck S."/>
            <person name="Singan V."/>
            <person name="Schmutz J."/>
            <person name="Larimer F."/>
            <person name="Land M."/>
            <person name="Hauser L."/>
            <person name="Kyrpides N."/>
            <person name="Anderson I.J."/>
            <person name="Miller C."/>
            <person name="Richardson P."/>
        </authorList>
    </citation>
    <scope>NUCLEOTIDE SEQUENCE [LARGE SCALE GENOMIC DNA]</scope>
    <source>
        <strain evidence="2">PYR-1</strain>
    </source>
</reference>
<protein>
    <submittedName>
        <fullName evidence="2">Uncharacterized protein</fullName>
    </submittedName>
</protein>
<proteinExistence type="predicted"/>
<dbReference type="Proteomes" id="UP000009159">
    <property type="component" value="Chromosome"/>
</dbReference>